<dbReference type="EMBL" id="ANJA01004912">
    <property type="protein sequence ID" value="ETO58688.1"/>
    <property type="molecule type" value="Genomic_DNA"/>
</dbReference>
<name>A0A080YWC7_PHYNI</name>
<accession>A0A080YWC7</accession>
<comment type="caution">
    <text evidence="1">The sequence shown here is derived from an EMBL/GenBank/DDBJ whole genome shotgun (WGS) entry which is preliminary data.</text>
</comment>
<dbReference type="Proteomes" id="UP000028582">
    <property type="component" value="Unassembled WGS sequence"/>
</dbReference>
<gene>
    <name evidence="1" type="ORF">F444_22932</name>
</gene>
<dbReference type="AlphaFoldDB" id="A0A080YWC7"/>
<proteinExistence type="predicted"/>
<protein>
    <submittedName>
        <fullName evidence="1">Uncharacterized protein</fullName>
    </submittedName>
</protein>
<organism evidence="1 2">
    <name type="scientific">Phytophthora nicotianae P1976</name>
    <dbReference type="NCBI Taxonomy" id="1317066"/>
    <lineage>
        <taxon>Eukaryota</taxon>
        <taxon>Sar</taxon>
        <taxon>Stramenopiles</taxon>
        <taxon>Oomycota</taxon>
        <taxon>Peronosporomycetes</taxon>
        <taxon>Peronosporales</taxon>
        <taxon>Peronosporaceae</taxon>
        <taxon>Phytophthora</taxon>
    </lineage>
</organism>
<reference evidence="1 2" key="1">
    <citation type="submission" date="2013-11" db="EMBL/GenBank/DDBJ databases">
        <title>The Genome Sequence of Phytophthora parasitica P1976.</title>
        <authorList>
            <consortium name="The Broad Institute Genomics Platform"/>
            <person name="Russ C."/>
            <person name="Tyler B."/>
            <person name="Panabieres F."/>
            <person name="Shan W."/>
            <person name="Tripathy S."/>
            <person name="Grunwald N."/>
            <person name="Machado M."/>
            <person name="Johnson C.S."/>
            <person name="Walker B."/>
            <person name="Young S."/>
            <person name="Zeng Q."/>
            <person name="Gargeya S."/>
            <person name="Fitzgerald M."/>
            <person name="Haas B."/>
            <person name="Abouelleil A."/>
            <person name="Allen A.W."/>
            <person name="Alvarado L."/>
            <person name="Arachchi H.M."/>
            <person name="Berlin A.M."/>
            <person name="Chapman S.B."/>
            <person name="Gainer-Dewar J."/>
            <person name="Goldberg J."/>
            <person name="Griggs A."/>
            <person name="Gujja S."/>
            <person name="Hansen M."/>
            <person name="Howarth C."/>
            <person name="Imamovic A."/>
            <person name="Ireland A."/>
            <person name="Larimer J."/>
            <person name="McCowan C."/>
            <person name="Murphy C."/>
            <person name="Pearson M."/>
            <person name="Poon T.W."/>
            <person name="Priest M."/>
            <person name="Roberts A."/>
            <person name="Saif S."/>
            <person name="Shea T."/>
            <person name="Sisk P."/>
            <person name="Sykes S."/>
            <person name="Wortman J."/>
            <person name="Nusbaum C."/>
            <person name="Birren B."/>
        </authorList>
    </citation>
    <scope>NUCLEOTIDE SEQUENCE [LARGE SCALE GENOMIC DNA]</scope>
    <source>
        <strain evidence="1 2">P1976</strain>
    </source>
</reference>
<sequence>MPGVLAEWESTQDALYNLQVQFDFVFGERKVEST</sequence>
<evidence type="ECO:0000313" key="2">
    <source>
        <dbReference type="Proteomes" id="UP000028582"/>
    </source>
</evidence>
<evidence type="ECO:0000313" key="1">
    <source>
        <dbReference type="EMBL" id="ETO58688.1"/>
    </source>
</evidence>